<organism evidence="2 3">
    <name type="scientific">Syphacia muris</name>
    <dbReference type="NCBI Taxonomy" id="451379"/>
    <lineage>
        <taxon>Eukaryota</taxon>
        <taxon>Metazoa</taxon>
        <taxon>Ecdysozoa</taxon>
        <taxon>Nematoda</taxon>
        <taxon>Chromadorea</taxon>
        <taxon>Rhabditida</taxon>
        <taxon>Spirurina</taxon>
        <taxon>Oxyuridomorpha</taxon>
        <taxon>Oxyuroidea</taxon>
        <taxon>Oxyuridae</taxon>
        <taxon>Syphacia</taxon>
    </lineage>
</organism>
<dbReference type="WBParaSite" id="SMUV_0001003201-mRNA-1">
    <property type="protein sequence ID" value="SMUV_0001003201-mRNA-1"/>
    <property type="gene ID" value="SMUV_0001003201"/>
</dbReference>
<accession>A0A0N5AYJ0</accession>
<evidence type="ECO:0000256" key="1">
    <source>
        <dbReference type="SAM" id="Phobius"/>
    </source>
</evidence>
<dbReference type="Proteomes" id="UP000046393">
    <property type="component" value="Unplaced"/>
</dbReference>
<keyword evidence="1" id="KW-0812">Transmembrane</keyword>
<keyword evidence="1" id="KW-0472">Membrane</keyword>
<protein>
    <submittedName>
        <fullName evidence="3">Uncharacterized protein</fullName>
    </submittedName>
</protein>
<feature type="transmembrane region" description="Helical" evidence="1">
    <location>
        <begin position="94"/>
        <end position="123"/>
    </location>
</feature>
<evidence type="ECO:0000313" key="3">
    <source>
        <dbReference type="WBParaSite" id="SMUV_0001003201-mRNA-1"/>
    </source>
</evidence>
<evidence type="ECO:0000313" key="2">
    <source>
        <dbReference type="Proteomes" id="UP000046393"/>
    </source>
</evidence>
<name>A0A0N5AYJ0_9BILA</name>
<sequence>MAPRSGTRPRLTFVNYSSGVRCETVLRKAIFLQRVMIRGKEISSFELKRKAEVMLIREAQNDVTRAEIERWEDEDGVWRLSGRFELQLPCDDSFFLYLGASLRIALLSTAATSSAFGIVNIVLIGQSRFAENKIGDVTSHRMLSNTW</sequence>
<keyword evidence="2" id="KW-1185">Reference proteome</keyword>
<keyword evidence="1" id="KW-1133">Transmembrane helix</keyword>
<reference evidence="3" key="1">
    <citation type="submission" date="2017-02" db="UniProtKB">
        <authorList>
            <consortium name="WormBaseParasite"/>
        </authorList>
    </citation>
    <scope>IDENTIFICATION</scope>
</reference>
<proteinExistence type="predicted"/>
<dbReference type="AlphaFoldDB" id="A0A0N5AYJ0"/>